<proteinExistence type="inferred from homology"/>
<dbReference type="Proteomes" id="UP000447434">
    <property type="component" value="Chromosome 6"/>
</dbReference>
<evidence type="ECO:0000259" key="4">
    <source>
        <dbReference type="Pfam" id="PF11250"/>
    </source>
</evidence>
<feature type="domain" description="FAF" evidence="4">
    <location>
        <begin position="132"/>
        <end position="184"/>
    </location>
</feature>
<comment type="caution">
    <text evidence="5">The sequence shown here is derived from an EMBL/GenBank/DDBJ whole genome shotgun (WGS) entry which is preliminary data.</text>
</comment>
<dbReference type="EMBL" id="WOCE01000006">
    <property type="protein sequence ID" value="KAE9611950.1"/>
    <property type="molecule type" value="Genomic_DNA"/>
</dbReference>
<feature type="chain" id="PRO_5025382265" evidence="3">
    <location>
        <begin position="21"/>
        <end position="263"/>
    </location>
</feature>
<protein>
    <submittedName>
        <fullName evidence="5">Putative The fantastic four family protein</fullName>
    </submittedName>
</protein>
<accession>A0A6A4QDQ8</accession>
<gene>
    <name evidence="5" type="ORF">Lalb_Chr06g0167831</name>
</gene>
<dbReference type="InterPro" id="IPR046431">
    <property type="entry name" value="FAF_dom"/>
</dbReference>
<evidence type="ECO:0000313" key="6">
    <source>
        <dbReference type="Proteomes" id="UP000447434"/>
    </source>
</evidence>
<evidence type="ECO:0000256" key="1">
    <source>
        <dbReference type="ARBA" id="ARBA00008690"/>
    </source>
</evidence>
<dbReference type="PANTHER" id="PTHR33155">
    <property type="entry name" value="FANTASTIC FOUR-LIKE PROTEIN (DUF3049)"/>
    <property type="match status" value="1"/>
</dbReference>
<keyword evidence="6" id="KW-1185">Reference proteome</keyword>
<evidence type="ECO:0000313" key="5">
    <source>
        <dbReference type="EMBL" id="KAE9611950.1"/>
    </source>
</evidence>
<sequence>MRIFSLYFPLILSFLSFLDSTIKKHIHSFIGFATTINTTRNIATDEHKLHLKSHRPISASATTHTHEFMSSTESLGFDSIDERLVNDHIDHEIHHDNDNDNGNDNDNDNDDDDGWCYDLRRTRVAEGRQNCYPPLLSSLNRNGRPSFFLRPVRKNGRLILTKVRMKSHEMIYASRENGRLRLYLVPDDDDDEEQEELVGEIAEQKEEEMMVDSDLEEDEEDIEEDRVGEWNYGNEGFRRCHQVMNTCYHGSHQNLHMYGLGVA</sequence>
<feature type="signal peptide" evidence="3">
    <location>
        <begin position="1"/>
        <end position="20"/>
    </location>
</feature>
<dbReference type="OrthoDB" id="1931928at2759"/>
<dbReference type="AlphaFoldDB" id="A0A6A4QDQ8"/>
<dbReference type="Pfam" id="PF11250">
    <property type="entry name" value="FAF"/>
    <property type="match status" value="1"/>
</dbReference>
<dbReference type="PANTHER" id="PTHR33155:SF27">
    <property type="entry name" value="FANTASTIC FOUR-LIKE PROTEIN (DUF3049)"/>
    <property type="match status" value="1"/>
</dbReference>
<reference evidence="6" key="1">
    <citation type="journal article" date="2020" name="Nat. Commun.">
        <title>Genome sequence of the cluster root forming white lupin.</title>
        <authorList>
            <person name="Hufnagel B."/>
            <person name="Marques A."/>
            <person name="Soriano A."/>
            <person name="Marques L."/>
            <person name="Divol F."/>
            <person name="Doumas P."/>
            <person name="Sallet E."/>
            <person name="Mancinotti D."/>
            <person name="Carrere S."/>
            <person name="Marande W."/>
            <person name="Arribat S."/>
            <person name="Keller J."/>
            <person name="Huneau C."/>
            <person name="Blein T."/>
            <person name="Aime D."/>
            <person name="Laguerre M."/>
            <person name="Taylor J."/>
            <person name="Schubert V."/>
            <person name="Nelson M."/>
            <person name="Geu-Flores F."/>
            <person name="Crespi M."/>
            <person name="Gallardo-Guerrero K."/>
            <person name="Delaux P.-M."/>
            <person name="Salse J."/>
            <person name="Berges H."/>
            <person name="Guyot R."/>
            <person name="Gouzy J."/>
            <person name="Peret B."/>
        </authorList>
    </citation>
    <scope>NUCLEOTIDE SEQUENCE [LARGE SCALE GENOMIC DNA]</scope>
    <source>
        <strain evidence="6">cv. Amiga</strain>
    </source>
</reference>
<feature type="region of interest" description="Disordered" evidence="2">
    <location>
        <begin position="92"/>
        <end position="111"/>
    </location>
</feature>
<keyword evidence="3" id="KW-0732">Signal</keyword>
<feature type="compositionally biased region" description="Acidic residues" evidence="2">
    <location>
        <begin position="99"/>
        <end position="111"/>
    </location>
</feature>
<comment type="similarity">
    <text evidence="1">Belongs to the fantastic four family.</text>
</comment>
<name>A0A6A4QDQ8_LUPAL</name>
<organism evidence="5 6">
    <name type="scientific">Lupinus albus</name>
    <name type="common">White lupine</name>
    <name type="synonym">Lupinus termis</name>
    <dbReference type="NCBI Taxonomy" id="3870"/>
    <lineage>
        <taxon>Eukaryota</taxon>
        <taxon>Viridiplantae</taxon>
        <taxon>Streptophyta</taxon>
        <taxon>Embryophyta</taxon>
        <taxon>Tracheophyta</taxon>
        <taxon>Spermatophyta</taxon>
        <taxon>Magnoliopsida</taxon>
        <taxon>eudicotyledons</taxon>
        <taxon>Gunneridae</taxon>
        <taxon>Pentapetalae</taxon>
        <taxon>rosids</taxon>
        <taxon>fabids</taxon>
        <taxon>Fabales</taxon>
        <taxon>Fabaceae</taxon>
        <taxon>Papilionoideae</taxon>
        <taxon>50 kb inversion clade</taxon>
        <taxon>genistoids sensu lato</taxon>
        <taxon>core genistoids</taxon>
        <taxon>Genisteae</taxon>
        <taxon>Lupinus</taxon>
    </lineage>
</organism>
<evidence type="ECO:0000256" key="3">
    <source>
        <dbReference type="SAM" id="SignalP"/>
    </source>
</evidence>
<dbReference type="InterPro" id="IPR021410">
    <property type="entry name" value="FAF"/>
</dbReference>
<evidence type="ECO:0000256" key="2">
    <source>
        <dbReference type="SAM" id="MobiDB-lite"/>
    </source>
</evidence>